<keyword evidence="3" id="KW-1185">Reference proteome</keyword>
<name>A0A4Z0MFJ6_9BACT</name>
<evidence type="ECO:0000313" key="2">
    <source>
        <dbReference type="EMBL" id="TGD78249.1"/>
    </source>
</evidence>
<dbReference type="Proteomes" id="UP000298284">
    <property type="component" value="Unassembled WGS sequence"/>
</dbReference>
<dbReference type="EMBL" id="SRKZ01000006">
    <property type="protein sequence ID" value="TGD78249.1"/>
    <property type="molecule type" value="Genomic_DNA"/>
</dbReference>
<comment type="caution">
    <text evidence="2">The sequence shown here is derived from an EMBL/GenBank/DDBJ whole genome shotgun (WGS) entry which is preliminary data.</text>
</comment>
<feature type="transmembrane region" description="Helical" evidence="1">
    <location>
        <begin position="36"/>
        <end position="56"/>
    </location>
</feature>
<reference evidence="2 3" key="1">
    <citation type="submission" date="2019-04" db="EMBL/GenBank/DDBJ databases">
        <authorList>
            <person name="Feng G."/>
            <person name="Zhang J."/>
            <person name="Zhu H."/>
        </authorList>
    </citation>
    <scope>NUCLEOTIDE SEQUENCE [LARGE SCALE GENOMIC DNA]</scope>
    <source>
        <strain evidence="2 3">JCM 19491</strain>
    </source>
</reference>
<dbReference type="OrthoDB" id="769570at2"/>
<keyword evidence="1" id="KW-0812">Transmembrane</keyword>
<gene>
    <name evidence="2" type="ORF">EU557_19245</name>
</gene>
<evidence type="ECO:0000256" key="1">
    <source>
        <dbReference type="SAM" id="Phobius"/>
    </source>
</evidence>
<dbReference type="AlphaFoldDB" id="A0A4Z0MFJ6"/>
<proteinExistence type="predicted"/>
<keyword evidence="1" id="KW-1133">Transmembrane helix</keyword>
<evidence type="ECO:0000313" key="3">
    <source>
        <dbReference type="Proteomes" id="UP000298284"/>
    </source>
</evidence>
<organism evidence="2 3">
    <name type="scientific">Hymenobacter wooponensis</name>
    <dbReference type="NCBI Taxonomy" id="1525360"/>
    <lineage>
        <taxon>Bacteria</taxon>
        <taxon>Pseudomonadati</taxon>
        <taxon>Bacteroidota</taxon>
        <taxon>Cytophagia</taxon>
        <taxon>Cytophagales</taxon>
        <taxon>Hymenobacteraceae</taxon>
        <taxon>Hymenobacter</taxon>
    </lineage>
</organism>
<sequence length="178" mass="20791">MGFGFNLFFFLVLLPGTASLIWLAVATEKPFFLKVLVGLWGVVFGLIALAWLIHLFTPKSELEKEDYYGQYVIDRSKFPGRQADWQYNHFRFEITSDDRITFHQTNGSTVIKTYLGEISTVKPYSSHRLVVRMKQPTHHILASNPTVYRQKGHFYLVFESRHFGSVFFIKNDWVPLQH</sequence>
<protein>
    <submittedName>
        <fullName evidence="2">Uncharacterized protein</fullName>
    </submittedName>
</protein>
<accession>A0A4Z0MFJ6</accession>
<keyword evidence="1" id="KW-0472">Membrane</keyword>